<evidence type="ECO:0000313" key="5">
    <source>
        <dbReference type="Proteomes" id="UP000838102"/>
    </source>
</evidence>
<dbReference type="InterPro" id="IPR050624">
    <property type="entry name" value="HTH-type_Tx_Regulator"/>
</dbReference>
<name>A0ABM9D0Q0_9LACO</name>
<dbReference type="PANTHER" id="PTHR43479">
    <property type="entry name" value="ACREF/ENVCD OPERON REPRESSOR-RELATED"/>
    <property type="match status" value="1"/>
</dbReference>
<accession>A0ABM9D0Q0</accession>
<dbReference type="PROSITE" id="PS50977">
    <property type="entry name" value="HTH_TETR_2"/>
    <property type="match status" value="1"/>
</dbReference>
<evidence type="ECO:0000256" key="2">
    <source>
        <dbReference type="PROSITE-ProRule" id="PRU00335"/>
    </source>
</evidence>
<dbReference type="SUPFAM" id="SSF46689">
    <property type="entry name" value="Homeodomain-like"/>
    <property type="match status" value="1"/>
</dbReference>
<feature type="domain" description="HTH tetR-type" evidence="3">
    <location>
        <begin position="20"/>
        <end position="80"/>
    </location>
</feature>
<evidence type="ECO:0000313" key="4">
    <source>
        <dbReference type="EMBL" id="CAH1852016.1"/>
    </source>
</evidence>
<evidence type="ECO:0000256" key="1">
    <source>
        <dbReference type="ARBA" id="ARBA00023125"/>
    </source>
</evidence>
<reference evidence="4" key="1">
    <citation type="submission" date="2022-03" db="EMBL/GenBank/DDBJ databases">
        <authorList>
            <person name="Hettiarachchi G."/>
        </authorList>
    </citation>
    <scope>NUCLEOTIDE SEQUENCE</scope>
    <source>
        <strain evidence="4">LMG 32447</strain>
    </source>
</reference>
<proteinExistence type="predicted"/>
<protein>
    <recommendedName>
        <fullName evidence="3">HTH tetR-type domain-containing protein</fullName>
    </recommendedName>
</protein>
<comment type="caution">
    <text evidence="4">The sequence shown here is derived from an EMBL/GenBank/DDBJ whole genome shotgun (WGS) entry which is preliminary data.</text>
</comment>
<keyword evidence="1 2" id="KW-0238">DNA-binding</keyword>
<organism evidence="4 5">
    <name type="scientific">Convivina praedatoris</name>
    <dbReference type="NCBI Taxonomy" id="2880963"/>
    <lineage>
        <taxon>Bacteria</taxon>
        <taxon>Bacillati</taxon>
        <taxon>Bacillota</taxon>
        <taxon>Bacilli</taxon>
        <taxon>Lactobacillales</taxon>
        <taxon>Lactobacillaceae</taxon>
        <taxon>Convivina</taxon>
    </lineage>
</organism>
<dbReference type="InterPro" id="IPR039532">
    <property type="entry name" value="TetR_C_Firmicutes"/>
</dbReference>
<dbReference type="InterPro" id="IPR001647">
    <property type="entry name" value="HTH_TetR"/>
</dbReference>
<dbReference type="Pfam" id="PF14278">
    <property type="entry name" value="TetR_C_8"/>
    <property type="match status" value="1"/>
</dbReference>
<dbReference type="EMBL" id="CAKOEU010000002">
    <property type="protein sequence ID" value="CAH1852016.1"/>
    <property type="molecule type" value="Genomic_DNA"/>
</dbReference>
<dbReference type="PANTHER" id="PTHR43479:SF7">
    <property type="entry name" value="TETR-FAMILY TRANSCRIPTIONAL REGULATOR"/>
    <property type="match status" value="1"/>
</dbReference>
<dbReference type="InterPro" id="IPR009057">
    <property type="entry name" value="Homeodomain-like_sf"/>
</dbReference>
<evidence type="ECO:0000259" key="3">
    <source>
        <dbReference type="PROSITE" id="PS50977"/>
    </source>
</evidence>
<dbReference type="Gene3D" id="1.10.357.10">
    <property type="entry name" value="Tetracycline Repressor, domain 2"/>
    <property type="match status" value="1"/>
</dbReference>
<gene>
    <name evidence="4" type="ORF">LMG032447_00464</name>
</gene>
<keyword evidence="5" id="KW-1185">Reference proteome</keyword>
<dbReference type="RefSeq" id="WP_248715731.1">
    <property type="nucleotide sequence ID" value="NZ_CAKOET010000002.1"/>
</dbReference>
<feature type="DNA-binding region" description="H-T-H motif" evidence="2">
    <location>
        <begin position="43"/>
        <end position="62"/>
    </location>
</feature>
<sequence length="216" mass="24710">MHKSVAFWGRNLASYSNKINVTNEKIENTLLQLLDKMPFNKVSVNNICELAAINRSTFYRHYVDKYQVLDDIEQKILQQLRAISSSEFEQSTSVSDLAVNLEAIIQQMLAVVEANQSTLFLLLNQNGDANFQNQLKQVFVERMRDSWQRVNQHLKVDNHGIDTGLSIEFIVSADMTILNYAVNNPQISHQQITETFTKLLIKGPLNTLYQSVSTED</sequence>
<dbReference type="Proteomes" id="UP000838102">
    <property type="component" value="Unassembled WGS sequence"/>
</dbReference>